<evidence type="ECO:0000256" key="3">
    <source>
        <dbReference type="PROSITE-ProRule" id="PRU00708"/>
    </source>
</evidence>
<evidence type="ECO:0000256" key="1">
    <source>
        <dbReference type="ARBA" id="ARBA00007626"/>
    </source>
</evidence>
<sequence>MDGVELDVAVYTIIIDGFCKSGRLDEAWDMFHSLSLKGFDPDVKTYTAMIEGLCMESLVEEAKNLLHRGFLDDGTRIFKSRGRK</sequence>
<keyword evidence="2" id="KW-0677">Repeat</keyword>
<accession>A0AAV1DXL4</accession>
<evidence type="ECO:0000313" key="5">
    <source>
        <dbReference type="Proteomes" id="UP001161247"/>
    </source>
</evidence>
<gene>
    <name evidence="4" type="ORF">OLC1_LOCUS19160</name>
</gene>
<dbReference type="EMBL" id="OX459124">
    <property type="protein sequence ID" value="CAI9111871.1"/>
    <property type="molecule type" value="Genomic_DNA"/>
</dbReference>
<dbReference type="PANTHER" id="PTHR46128:SF358">
    <property type="entry name" value="TETRATRICOPEPTIDE REPEAT (TPR)-LIKE SUPERFAMILY PROTEIN"/>
    <property type="match status" value="1"/>
</dbReference>
<evidence type="ECO:0000313" key="4">
    <source>
        <dbReference type="EMBL" id="CAI9111871.1"/>
    </source>
</evidence>
<dbReference type="PROSITE" id="PS51375">
    <property type="entry name" value="PPR"/>
    <property type="match status" value="2"/>
</dbReference>
<feature type="repeat" description="PPR" evidence="3">
    <location>
        <begin position="7"/>
        <end position="41"/>
    </location>
</feature>
<proteinExistence type="inferred from homology"/>
<keyword evidence="5" id="KW-1185">Reference proteome</keyword>
<protein>
    <submittedName>
        <fullName evidence="4">OLC1v1012200C1</fullName>
    </submittedName>
</protein>
<name>A0AAV1DXL4_OLDCO</name>
<dbReference type="Gene3D" id="1.25.40.10">
    <property type="entry name" value="Tetratricopeptide repeat domain"/>
    <property type="match status" value="1"/>
</dbReference>
<organism evidence="4 5">
    <name type="scientific">Oldenlandia corymbosa var. corymbosa</name>
    <dbReference type="NCBI Taxonomy" id="529605"/>
    <lineage>
        <taxon>Eukaryota</taxon>
        <taxon>Viridiplantae</taxon>
        <taxon>Streptophyta</taxon>
        <taxon>Embryophyta</taxon>
        <taxon>Tracheophyta</taxon>
        <taxon>Spermatophyta</taxon>
        <taxon>Magnoliopsida</taxon>
        <taxon>eudicotyledons</taxon>
        <taxon>Gunneridae</taxon>
        <taxon>Pentapetalae</taxon>
        <taxon>asterids</taxon>
        <taxon>lamiids</taxon>
        <taxon>Gentianales</taxon>
        <taxon>Rubiaceae</taxon>
        <taxon>Rubioideae</taxon>
        <taxon>Spermacoceae</taxon>
        <taxon>Hedyotis-Oldenlandia complex</taxon>
        <taxon>Oldenlandia</taxon>
    </lineage>
</organism>
<dbReference type="NCBIfam" id="TIGR00756">
    <property type="entry name" value="PPR"/>
    <property type="match status" value="2"/>
</dbReference>
<dbReference type="Pfam" id="PF13041">
    <property type="entry name" value="PPR_2"/>
    <property type="match status" value="1"/>
</dbReference>
<dbReference type="Proteomes" id="UP001161247">
    <property type="component" value="Chromosome 7"/>
</dbReference>
<dbReference type="InterPro" id="IPR002885">
    <property type="entry name" value="PPR_rpt"/>
</dbReference>
<dbReference type="PANTHER" id="PTHR46128">
    <property type="entry name" value="MITOCHONDRIAL GROUP I INTRON SPLICING FACTOR CCM1"/>
    <property type="match status" value="1"/>
</dbReference>
<dbReference type="InterPro" id="IPR011990">
    <property type="entry name" value="TPR-like_helical_dom_sf"/>
</dbReference>
<reference evidence="4" key="1">
    <citation type="submission" date="2023-03" db="EMBL/GenBank/DDBJ databases">
        <authorList>
            <person name="Julca I."/>
        </authorList>
    </citation>
    <scope>NUCLEOTIDE SEQUENCE</scope>
</reference>
<feature type="repeat" description="PPR" evidence="3">
    <location>
        <begin position="42"/>
        <end position="77"/>
    </location>
</feature>
<dbReference type="AlphaFoldDB" id="A0AAV1DXL4"/>
<evidence type="ECO:0000256" key="2">
    <source>
        <dbReference type="ARBA" id="ARBA00022737"/>
    </source>
</evidence>
<comment type="similarity">
    <text evidence="1">Belongs to the PPR family. P subfamily.</text>
</comment>
<dbReference type="InterPro" id="IPR050872">
    <property type="entry name" value="PPR_P_subfamily"/>
</dbReference>